<feature type="transmembrane region" description="Helical" evidence="17">
    <location>
        <begin position="199"/>
        <end position="223"/>
    </location>
</feature>
<sequence>MEHAYNLLLWGMIFLAVIVFIALYFVKAGYGIMRNGHWGPQIPNKWGWLLMEAPVFIVMGILWWKSERRFEPVCLIFFSLFQIHYLNRSFIYPFLLKGKSPMPLSIILMGVVFNVLNAVMQGGWIFYFSPSNMYSLRWLYTPQFIFGTFIFFMGMYINMRSDYIIRHLRKPGDTKHYLPRGGMFRYVSSANYFGEIVEWIGFAILTWSLAGTVFAIWTFANLVPRANAIYHRYEDMFGEEFVKEKRKRVIPFIY</sequence>
<dbReference type="PIRSF" id="PIRSF015596">
    <property type="entry name" value="5_alpha-SR2"/>
    <property type="match status" value="1"/>
</dbReference>
<keyword evidence="9" id="KW-0560">Oxidoreductase</keyword>
<dbReference type="PANTHER" id="PTHR10556">
    <property type="entry name" value="3-OXO-5-ALPHA-STEROID 4-DEHYDROGENASE"/>
    <property type="match status" value="1"/>
</dbReference>
<evidence type="ECO:0000256" key="5">
    <source>
        <dbReference type="ARBA" id="ARBA00022824"/>
    </source>
</evidence>
<accession>A0A7G1HU27</accession>
<keyword evidence="7" id="KW-0521">NADP</keyword>
<reference evidence="20" key="1">
    <citation type="submission" date="2020-07" db="EMBL/GenBank/DDBJ databases">
        <title>Complete genome sequencing of Coprobacter sp. strain 2CBH44.</title>
        <authorList>
            <person name="Sakamoto M."/>
            <person name="Murakami T."/>
            <person name="Mori H."/>
        </authorList>
    </citation>
    <scope>NUCLEOTIDE SEQUENCE [LARGE SCALE GENOMIC DNA]</scope>
    <source>
        <strain evidence="20">2CBH44</strain>
    </source>
</reference>
<dbReference type="Proteomes" id="UP000594042">
    <property type="component" value="Chromosome"/>
</dbReference>
<feature type="transmembrane region" description="Helical" evidence="17">
    <location>
        <begin position="139"/>
        <end position="159"/>
    </location>
</feature>
<comment type="function">
    <text evidence="12">Converts testosterone into 5-alpha-dihydrotestosterone and progesterone or corticosterone into their corresponding 5-alpha-3-oxosteroids. It plays a central role in sexual differentiation and androgen physiology.</text>
</comment>
<keyword evidence="11 17" id="KW-0472">Membrane</keyword>
<dbReference type="PANTHER" id="PTHR10556:SF57">
    <property type="entry name" value="3-OXO-5-ALPHA-STEROID 4-DEHYDROGENASE 1"/>
    <property type="match status" value="1"/>
</dbReference>
<protein>
    <recommendedName>
        <fullName evidence="13">3-oxo-5-alpha-steroid 4-dehydrogenase 1</fullName>
    </recommendedName>
    <alternativeName>
        <fullName evidence="14">SR type 1</fullName>
    </alternativeName>
    <alternativeName>
        <fullName evidence="15">Steroid 5-alpha-reductase 1</fullName>
    </alternativeName>
</protein>
<keyword evidence="10" id="KW-0443">Lipid metabolism</keyword>
<keyword evidence="8 17" id="KW-1133">Transmembrane helix</keyword>
<feature type="transmembrane region" description="Helical" evidence="17">
    <location>
        <begin position="70"/>
        <end position="86"/>
    </location>
</feature>
<gene>
    <name evidence="19" type="ORF">Cop2CBH44_15190</name>
</gene>
<feature type="transmembrane region" description="Helical" evidence="17">
    <location>
        <begin position="46"/>
        <end position="63"/>
    </location>
</feature>
<keyword evidence="3 17" id="KW-0812">Transmembrane</keyword>
<dbReference type="AlphaFoldDB" id="A0A7G1HU27"/>
<evidence type="ECO:0000256" key="12">
    <source>
        <dbReference type="ARBA" id="ARBA00037789"/>
    </source>
</evidence>
<evidence type="ECO:0000256" key="9">
    <source>
        <dbReference type="ARBA" id="ARBA00023002"/>
    </source>
</evidence>
<evidence type="ECO:0000256" key="4">
    <source>
        <dbReference type="ARBA" id="ARBA00022782"/>
    </source>
</evidence>
<dbReference type="GO" id="GO:0030154">
    <property type="term" value="P:cell differentiation"/>
    <property type="evidence" value="ECO:0007669"/>
    <property type="project" value="UniProtKB-KW"/>
</dbReference>
<dbReference type="InterPro" id="IPR039357">
    <property type="entry name" value="SRD5A/TECR"/>
</dbReference>
<organism evidence="19 20">
    <name type="scientific">Coprobacter secundus subsp. similis</name>
    <dbReference type="NCBI Taxonomy" id="2751153"/>
    <lineage>
        <taxon>Bacteria</taxon>
        <taxon>Pseudomonadati</taxon>
        <taxon>Bacteroidota</taxon>
        <taxon>Bacteroidia</taxon>
        <taxon>Bacteroidales</taxon>
        <taxon>Barnesiellaceae</taxon>
        <taxon>Coprobacter</taxon>
    </lineage>
</organism>
<dbReference type="GO" id="GO:0003865">
    <property type="term" value="F:3-oxo-5-alpha-steroid 4-dehydrogenase activity"/>
    <property type="evidence" value="ECO:0007669"/>
    <property type="project" value="InterPro"/>
</dbReference>
<evidence type="ECO:0000256" key="16">
    <source>
        <dbReference type="ARBA" id="ARBA00049166"/>
    </source>
</evidence>
<dbReference type="InterPro" id="IPR001104">
    <property type="entry name" value="3-oxo-5_a-steroid_4-DH_C"/>
</dbReference>
<keyword evidence="20" id="KW-1185">Reference proteome</keyword>
<dbReference type="FunFam" id="1.20.120.1630:FF:000014">
    <property type="entry name" value="Steroid 5-alpha reductase, putative"/>
    <property type="match status" value="1"/>
</dbReference>
<evidence type="ECO:0000256" key="14">
    <source>
        <dbReference type="ARBA" id="ARBA00041664"/>
    </source>
</evidence>
<comment type="subcellular location">
    <subcellularLocation>
        <location evidence="1">Endoplasmic reticulum membrane</location>
        <topology evidence="1">Multi-pass membrane protein</topology>
    </subcellularLocation>
    <subcellularLocation>
        <location evidence="2">Microsome membrane</location>
    </subcellularLocation>
</comment>
<dbReference type="KEGG" id="copr:Cop2CBH44_15190"/>
<dbReference type="EMBL" id="AP023322">
    <property type="protein sequence ID" value="BCI63166.1"/>
    <property type="molecule type" value="Genomic_DNA"/>
</dbReference>
<dbReference type="PROSITE" id="PS50244">
    <property type="entry name" value="S5A_REDUCTASE"/>
    <property type="match status" value="1"/>
</dbReference>
<evidence type="ECO:0000259" key="18">
    <source>
        <dbReference type="Pfam" id="PF02544"/>
    </source>
</evidence>
<dbReference type="GO" id="GO:0006694">
    <property type="term" value="P:steroid biosynthetic process"/>
    <property type="evidence" value="ECO:0007669"/>
    <property type="project" value="TreeGrafter"/>
</dbReference>
<dbReference type="InterPro" id="IPR016636">
    <property type="entry name" value="3-oxo-5-alpha-steroid_4-DH"/>
</dbReference>
<dbReference type="Gene3D" id="1.20.120.1630">
    <property type="match status" value="1"/>
</dbReference>
<keyword evidence="4" id="KW-0221">Differentiation</keyword>
<keyword evidence="5" id="KW-0256">Endoplasmic reticulum</keyword>
<evidence type="ECO:0000256" key="10">
    <source>
        <dbReference type="ARBA" id="ARBA00023098"/>
    </source>
</evidence>
<comment type="catalytic activity">
    <reaction evidence="16">
        <text>androst-4-ene-3,17-dione + NADPH + H(+) = 5alpha-androstan-3,17-dione + NADP(+)</text>
        <dbReference type="Rhea" id="RHEA:50816"/>
        <dbReference type="ChEBI" id="CHEBI:15378"/>
        <dbReference type="ChEBI" id="CHEBI:15994"/>
        <dbReference type="ChEBI" id="CHEBI:16422"/>
        <dbReference type="ChEBI" id="CHEBI:57783"/>
        <dbReference type="ChEBI" id="CHEBI:58349"/>
    </reaction>
    <physiologicalReaction direction="left-to-right" evidence="16">
        <dbReference type="Rhea" id="RHEA:50817"/>
    </physiologicalReaction>
</comment>
<evidence type="ECO:0000313" key="20">
    <source>
        <dbReference type="Proteomes" id="UP000594042"/>
    </source>
</evidence>
<name>A0A7G1HU27_9BACT</name>
<evidence type="ECO:0000256" key="7">
    <source>
        <dbReference type="ARBA" id="ARBA00022857"/>
    </source>
</evidence>
<evidence type="ECO:0000313" key="19">
    <source>
        <dbReference type="EMBL" id="BCI63166.1"/>
    </source>
</evidence>
<feature type="domain" description="3-oxo-5-alpha-steroid 4-dehydrogenase C-terminal" evidence="18">
    <location>
        <begin position="101"/>
        <end position="254"/>
    </location>
</feature>
<dbReference type="GO" id="GO:0016020">
    <property type="term" value="C:membrane"/>
    <property type="evidence" value="ECO:0007669"/>
    <property type="project" value="InterPro"/>
</dbReference>
<feature type="transmembrane region" description="Helical" evidence="17">
    <location>
        <begin position="106"/>
        <end position="127"/>
    </location>
</feature>
<evidence type="ECO:0000256" key="11">
    <source>
        <dbReference type="ARBA" id="ARBA00023136"/>
    </source>
</evidence>
<evidence type="ECO:0000256" key="6">
    <source>
        <dbReference type="ARBA" id="ARBA00022848"/>
    </source>
</evidence>
<evidence type="ECO:0000256" key="8">
    <source>
        <dbReference type="ARBA" id="ARBA00022989"/>
    </source>
</evidence>
<proteinExistence type="predicted"/>
<evidence type="ECO:0000256" key="15">
    <source>
        <dbReference type="ARBA" id="ARBA00042579"/>
    </source>
</evidence>
<evidence type="ECO:0000256" key="13">
    <source>
        <dbReference type="ARBA" id="ARBA00039428"/>
    </source>
</evidence>
<dbReference type="Pfam" id="PF02544">
    <property type="entry name" value="Steroid_dh"/>
    <property type="match status" value="1"/>
</dbReference>
<evidence type="ECO:0000256" key="3">
    <source>
        <dbReference type="ARBA" id="ARBA00022692"/>
    </source>
</evidence>
<evidence type="ECO:0000256" key="2">
    <source>
        <dbReference type="ARBA" id="ARBA00004524"/>
    </source>
</evidence>
<keyword evidence="6" id="KW-0492">Microsome</keyword>
<evidence type="ECO:0000256" key="17">
    <source>
        <dbReference type="SAM" id="Phobius"/>
    </source>
</evidence>
<evidence type="ECO:0000256" key="1">
    <source>
        <dbReference type="ARBA" id="ARBA00004477"/>
    </source>
</evidence>
<feature type="transmembrane region" description="Helical" evidence="17">
    <location>
        <begin position="7"/>
        <end position="26"/>
    </location>
</feature>